<dbReference type="EMBL" id="WSUT01000005">
    <property type="protein sequence ID" value="MWC45432.1"/>
    <property type="molecule type" value="Genomic_DNA"/>
</dbReference>
<evidence type="ECO:0000313" key="3">
    <source>
        <dbReference type="Proteomes" id="UP000323502"/>
    </source>
</evidence>
<evidence type="ECO:0000313" key="2">
    <source>
        <dbReference type="EMBL" id="SDE75226.1"/>
    </source>
</evidence>
<reference evidence="2 3" key="1">
    <citation type="submission" date="2016-10" db="EMBL/GenBank/DDBJ databases">
        <authorList>
            <person name="Varghese N."/>
            <person name="Submissions S."/>
        </authorList>
    </citation>
    <scope>NUCLEOTIDE SEQUENCE [LARGE SCALE GENOMIC DNA]</scope>
    <source>
        <strain evidence="2 3">S7-754</strain>
    </source>
</reference>
<sequence>MTASRNPQAGPDRIVAIGLLTQRDLDVLGSGFRRSFSVEDDHAFADLLEALDEIEEVSVTLPPG</sequence>
<dbReference type="Proteomes" id="UP000436801">
    <property type="component" value="Unassembled WGS sequence"/>
</dbReference>
<reference evidence="1 4" key="2">
    <citation type="submission" date="2019-12" db="EMBL/GenBank/DDBJ databases">
        <authorList>
            <person name="Zheng J."/>
        </authorList>
    </citation>
    <scope>NUCLEOTIDE SEQUENCE [LARGE SCALE GENOMIC DNA]</scope>
    <source>
        <strain evidence="1 4">DSM 27347</strain>
    </source>
</reference>
<proteinExistence type="predicted"/>
<dbReference type="EMBL" id="FNBI01000001">
    <property type="protein sequence ID" value="SDE75226.1"/>
    <property type="molecule type" value="Genomic_DNA"/>
</dbReference>
<evidence type="ECO:0000313" key="4">
    <source>
        <dbReference type="Proteomes" id="UP000436801"/>
    </source>
</evidence>
<organism evidence="2 3">
    <name type="scientific">Sphingomonas carotinifaciens</name>
    <dbReference type="NCBI Taxonomy" id="1166323"/>
    <lineage>
        <taxon>Bacteria</taxon>
        <taxon>Pseudomonadati</taxon>
        <taxon>Pseudomonadota</taxon>
        <taxon>Alphaproteobacteria</taxon>
        <taxon>Sphingomonadales</taxon>
        <taxon>Sphingomonadaceae</taxon>
        <taxon>Sphingomonas</taxon>
    </lineage>
</organism>
<protein>
    <submittedName>
        <fullName evidence="2">Uncharacterized protein</fullName>
    </submittedName>
</protein>
<name>A0A1G7FH22_9SPHN</name>
<dbReference type="Proteomes" id="UP000323502">
    <property type="component" value="Unassembled WGS sequence"/>
</dbReference>
<dbReference type="OrthoDB" id="7476470at2"/>
<gene>
    <name evidence="1" type="ORF">GQR91_17605</name>
    <name evidence="2" type="ORF">SAMN05216557_101403</name>
</gene>
<evidence type="ECO:0000313" key="1">
    <source>
        <dbReference type="EMBL" id="MWC45432.1"/>
    </source>
</evidence>
<accession>A0A1G7FH22</accession>
<dbReference type="AlphaFoldDB" id="A0A1G7FH22"/>
<keyword evidence="3" id="KW-1185">Reference proteome</keyword>
<dbReference type="RefSeq" id="WP_112381194.1">
    <property type="nucleotide sequence ID" value="NZ_FNBI01000001.1"/>
</dbReference>